<dbReference type="EMBL" id="AWUE01014364">
    <property type="protein sequence ID" value="OMP03935.1"/>
    <property type="molecule type" value="Genomic_DNA"/>
</dbReference>
<accession>A0A1R3KA05</accession>
<keyword evidence="2" id="KW-1185">Reference proteome</keyword>
<evidence type="ECO:0000313" key="1">
    <source>
        <dbReference type="EMBL" id="OMP03935.1"/>
    </source>
</evidence>
<comment type="caution">
    <text evidence="1">The sequence shown here is derived from an EMBL/GenBank/DDBJ whole genome shotgun (WGS) entry which is preliminary data.</text>
</comment>
<protein>
    <submittedName>
        <fullName evidence="1">Uncharacterized protein</fullName>
    </submittedName>
</protein>
<evidence type="ECO:0000313" key="2">
    <source>
        <dbReference type="Proteomes" id="UP000187203"/>
    </source>
</evidence>
<reference evidence="2" key="1">
    <citation type="submission" date="2013-09" db="EMBL/GenBank/DDBJ databases">
        <title>Corchorus olitorius genome sequencing.</title>
        <authorList>
            <person name="Alam M."/>
            <person name="Haque M.S."/>
            <person name="Islam M.S."/>
            <person name="Emdad E.M."/>
            <person name="Islam M.M."/>
            <person name="Ahmed B."/>
            <person name="Halim A."/>
            <person name="Hossen Q.M.M."/>
            <person name="Hossain M.Z."/>
            <person name="Ahmed R."/>
            <person name="Khan M.M."/>
            <person name="Islam R."/>
            <person name="Rashid M.M."/>
            <person name="Khan S.A."/>
            <person name="Rahman M.S."/>
            <person name="Alam M."/>
            <person name="Yahiya A.S."/>
            <person name="Khan M.S."/>
            <person name="Azam M.S."/>
            <person name="Haque T."/>
            <person name="Lashkar M.Z.H."/>
            <person name="Akhand A.I."/>
            <person name="Morshed G."/>
            <person name="Roy S."/>
            <person name="Uddin K.S."/>
            <person name="Rabeya T."/>
            <person name="Hossain A.S."/>
            <person name="Chowdhury A."/>
            <person name="Snigdha A.R."/>
            <person name="Mortoza M.S."/>
            <person name="Matin S.A."/>
            <person name="Hoque S.M.E."/>
            <person name="Islam M.K."/>
            <person name="Roy D.K."/>
            <person name="Haider R."/>
            <person name="Moosa M.M."/>
            <person name="Elias S.M."/>
            <person name="Hasan A.M."/>
            <person name="Jahan S."/>
            <person name="Shafiuddin M."/>
            <person name="Mahmood N."/>
            <person name="Shommy N.S."/>
        </authorList>
    </citation>
    <scope>NUCLEOTIDE SEQUENCE [LARGE SCALE GENOMIC DNA]</scope>
    <source>
        <strain evidence="2">cv. O-4</strain>
    </source>
</reference>
<gene>
    <name evidence="1" type="ORF">COLO4_10089</name>
</gene>
<proteinExistence type="predicted"/>
<name>A0A1R3KA05_9ROSI</name>
<dbReference type="AlphaFoldDB" id="A0A1R3KA05"/>
<organism evidence="1 2">
    <name type="scientific">Corchorus olitorius</name>
    <dbReference type="NCBI Taxonomy" id="93759"/>
    <lineage>
        <taxon>Eukaryota</taxon>
        <taxon>Viridiplantae</taxon>
        <taxon>Streptophyta</taxon>
        <taxon>Embryophyta</taxon>
        <taxon>Tracheophyta</taxon>
        <taxon>Spermatophyta</taxon>
        <taxon>Magnoliopsida</taxon>
        <taxon>eudicotyledons</taxon>
        <taxon>Gunneridae</taxon>
        <taxon>Pentapetalae</taxon>
        <taxon>rosids</taxon>
        <taxon>malvids</taxon>
        <taxon>Malvales</taxon>
        <taxon>Malvaceae</taxon>
        <taxon>Grewioideae</taxon>
        <taxon>Apeibeae</taxon>
        <taxon>Corchorus</taxon>
    </lineage>
</organism>
<sequence>MATETYRFLARHPSLRNQKATGFYMEPTINESQWRKKQSILLNQSDVKRGALYSVR</sequence>
<dbReference type="Proteomes" id="UP000187203">
    <property type="component" value="Unassembled WGS sequence"/>
</dbReference>